<reference evidence="2" key="1">
    <citation type="submission" date="2018-11" db="EMBL/GenBank/DDBJ databases">
        <title>A distinct lineage of giant viruses engineers rhodopsin photosystems in predatory marine eukaryotes.</title>
        <authorList>
            <person name="Needham D.M."/>
            <person name="Yoshizawa S."/>
            <person name="Hosaka T."/>
            <person name="Poirier C."/>
            <person name="Choi C.-J."/>
            <person name="Hehenberger E."/>
            <person name="Irwin N.A.T."/>
            <person name="Wilken S."/>
            <person name="Yung C.-M."/>
            <person name="Bachy C."/>
            <person name="Kurihara R."/>
            <person name="Nakajima Y."/>
            <person name="Kojima K."/>
            <person name="Kimura-Someya T."/>
            <person name="Leonard G."/>
            <person name="Malmstrom R.R."/>
            <person name="Mende D."/>
            <person name="Olson D.K."/>
            <person name="Sudo Y."/>
            <person name="Sudek S."/>
            <person name="Richards T.A."/>
            <person name="DeLong E.F."/>
            <person name="Keeling P.J."/>
            <person name="Santoro A.E."/>
            <person name="Shirouzu M."/>
            <person name="Iwasaki W."/>
            <person name="Worden A.Z."/>
        </authorList>
    </citation>
    <scope>NUCLEOTIDE SEQUENCE</scope>
</reference>
<evidence type="ECO:0000313" key="2">
    <source>
        <dbReference type="EMBL" id="QDY51669.1"/>
    </source>
</evidence>
<feature type="domain" description="Minor capsid protein P11 C-terminal conserved region" evidence="1">
    <location>
        <begin position="115"/>
        <end position="196"/>
    </location>
</feature>
<protein>
    <recommendedName>
        <fullName evidence="1">Minor capsid protein P11 C-terminal conserved region domain-containing protein</fullName>
    </recommendedName>
</protein>
<accession>A0A5B8HUT7</accession>
<dbReference type="InterPro" id="IPR055730">
    <property type="entry name" value="P11_C"/>
</dbReference>
<evidence type="ECO:0000259" key="1">
    <source>
        <dbReference type="Pfam" id="PF23983"/>
    </source>
</evidence>
<name>A0A5B8HUT7_9VIRU</name>
<gene>
    <name evidence="2" type="ORF">1_54</name>
</gene>
<organism evidence="2">
    <name type="scientific">Mimiviridae sp. ChoanoV1</name>
    <dbReference type="NCBI Taxonomy" id="2596887"/>
    <lineage>
        <taxon>Viruses</taxon>
        <taxon>Varidnaviria</taxon>
        <taxon>Bamfordvirae</taxon>
        <taxon>Nucleocytoviricota</taxon>
        <taxon>Megaviricetes</taxon>
        <taxon>Imitervirales</taxon>
        <taxon>Schizomimiviridae</taxon>
    </lineage>
</organism>
<sequence>MLSKSNMRLGLIIIAAVVFILLINSYNNGSVDNRVEDNSMEPAELQEYFNVNENETNSPLNNQEEVNEVVEVPVQASEPLGENEQYNTVEQNNLQNTVSNEDLSVPNECYPKDTLTPQELLPADSNSTWAQTVPAGQGSLGDQNFLNAGFHVGINTVGQSLRNANLQLRSEPSNPQVKVSPWLQTTIGPDVNRKAMEIGGCD</sequence>
<dbReference type="Pfam" id="PF23983">
    <property type="entry name" value="P11_C"/>
    <property type="match status" value="1"/>
</dbReference>
<dbReference type="EMBL" id="MK250085">
    <property type="protein sequence ID" value="QDY51669.1"/>
    <property type="molecule type" value="Genomic_DNA"/>
</dbReference>
<proteinExistence type="predicted"/>